<evidence type="ECO:0000256" key="7">
    <source>
        <dbReference type="ARBA" id="ARBA00023157"/>
    </source>
</evidence>
<name>A0A0N1HC46_9EURO</name>
<sequence length="182" mass="19961">MLFAVAVVLSLFVFTSSTVISTCSDTCFTGAFAKTDCSVRDSYCICSSEVFAAKFTDCLGESCSSEDPETLFKKIESFCEAVGGVEKRDAAPEANNNPPSWWKGGFRGGQSGSRWPWKPQPGDKTPWKPGNKWPWKPQPGQGQPPHNGGGWQPPKPPHNPTKPDGPHFPTKPHDPHHTAWYD</sequence>
<keyword evidence="4" id="KW-0964">Secreted</keyword>
<dbReference type="GO" id="GO:0005576">
    <property type="term" value="C:extracellular region"/>
    <property type="evidence" value="ECO:0007669"/>
    <property type="project" value="UniProtKB-SubCell"/>
</dbReference>
<feature type="binding site" description="axial binding residue" evidence="9">
    <location>
        <position position="41"/>
    </location>
    <ligand>
        <name>heme</name>
        <dbReference type="ChEBI" id="CHEBI:30413"/>
    </ligand>
    <ligandPart>
        <name>Fe</name>
        <dbReference type="ChEBI" id="CHEBI:18248"/>
    </ligandPart>
</feature>
<dbReference type="GO" id="GO:0046872">
    <property type="term" value="F:metal ion binding"/>
    <property type="evidence" value="ECO:0007669"/>
    <property type="project" value="UniProtKB-UniRule"/>
</dbReference>
<dbReference type="GeneID" id="28740496"/>
<reference evidence="13 14" key="1">
    <citation type="submission" date="2015-06" db="EMBL/GenBank/DDBJ databases">
        <title>Draft genome of the ant-associated black yeast Phialophora attae CBS 131958.</title>
        <authorList>
            <person name="Moreno L.F."/>
            <person name="Stielow B.J."/>
            <person name="de Hoog S."/>
            <person name="Vicente V.A."/>
            <person name="Weiss V.A."/>
            <person name="de Vries M."/>
            <person name="Cruz L.M."/>
            <person name="Souza E.M."/>
        </authorList>
    </citation>
    <scope>NUCLEOTIDE SEQUENCE [LARGE SCALE GENOMIC DNA]</scope>
    <source>
        <strain evidence="13 14">CBS 131958</strain>
    </source>
</reference>
<proteinExistence type="inferred from homology"/>
<comment type="caution">
    <text evidence="13">The sequence shown here is derived from an EMBL/GenBank/DDBJ whole genome shotgun (WGS) entry which is preliminary data.</text>
</comment>
<dbReference type="AlphaFoldDB" id="A0A0N1HC46"/>
<evidence type="ECO:0000256" key="6">
    <source>
        <dbReference type="ARBA" id="ARBA00022729"/>
    </source>
</evidence>
<accession>A0A0N1HC46</accession>
<dbReference type="STRING" id="1664694.A0A0N1HC46"/>
<organism evidence="13 14">
    <name type="scientific">Cyphellophora attinorum</name>
    <dbReference type="NCBI Taxonomy" id="1664694"/>
    <lineage>
        <taxon>Eukaryota</taxon>
        <taxon>Fungi</taxon>
        <taxon>Dikarya</taxon>
        <taxon>Ascomycota</taxon>
        <taxon>Pezizomycotina</taxon>
        <taxon>Eurotiomycetes</taxon>
        <taxon>Chaetothyriomycetidae</taxon>
        <taxon>Chaetothyriales</taxon>
        <taxon>Cyphellophoraceae</taxon>
        <taxon>Cyphellophora</taxon>
    </lineage>
</organism>
<dbReference type="Proteomes" id="UP000038010">
    <property type="component" value="Unassembled WGS sequence"/>
</dbReference>
<feature type="disulfide bond" evidence="9">
    <location>
        <begin position="27"/>
        <end position="58"/>
    </location>
</feature>
<feature type="disulfide bond" evidence="9">
    <location>
        <begin position="37"/>
        <end position="44"/>
    </location>
</feature>
<comment type="subcellular location">
    <subcellularLocation>
        <location evidence="1">Membrane</location>
        <topology evidence="1">Lipid-anchor</topology>
        <topology evidence="1">GPI-anchor</topology>
    </subcellularLocation>
    <subcellularLocation>
        <location evidence="2">Secreted</location>
    </subcellularLocation>
</comment>
<evidence type="ECO:0000256" key="8">
    <source>
        <dbReference type="ARBA" id="ARBA00023288"/>
    </source>
</evidence>
<feature type="compositionally biased region" description="Basic and acidic residues" evidence="10">
    <location>
        <begin position="171"/>
        <end position="182"/>
    </location>
</feature>
<keyword evidence="5" id="KW-0325">Glycoprotein</keyword>
<evidence type="ECO:0000256" key="10">
    <source>
        <dbReference type="SAM" id="MobiDB-lite"/>
    </source>
</evidence>
<dbReference type="GO" id="GO:0098552">
    <property type="term" value="C:side of membrane"/>
    <property type="evidence" value="ECO:0007669"/>
    <property type="project" value="UniProtKB-KW"/>
</dbReference>
<keyword evidence="9" id="KW-0479">Metal-binding</keyword>
<evidence type="ECO:0000256" key="1">
    <source>
        <dbReference type="ARBA" id="ARBA00004589"/>
    </source>
</evidence>
<keyword evidence="5" id="KW-0336">GPI-anchor</keyword>
<feature type="disulfide bond" evidence="9">
    <location>
        <begin position="23"/>
        <end position="63"/>
    </location>
</feature>
<dbReference type="InterPro" id="IPR008427">
    <property type="entry name" value="Extracellular_membr_CFEM_dom"/>
</dbReference>
<evidence type="ECO:0000256" key="9">
    <source>
        <dbReference type="PROSITE-ProRule" id="PRU01356"/>
    </source>
</evidence>
<evidence type="ECO:0000256" key="11">
    <source>
        <dbReference type="SAM" id="SignalP"/>
    </source>
</evidence>
<feature type="compositionally biased region" description="Low complexity" evidence="10">
    <location>
        <begin position="127"/>
        <end position="146"/>
    </location>
</feature>
<keyword evidence="8" id="KW-0449">Lipoprotein</keyword>
<feature type="domain" description="CFEM" evidence="12">
    <location>
        <begin position="1"/>
        <end position="106"/>
    </location>
</feature>
<feature type="signal peptide" evidence="11">
    <location>
        <begin position="1"/>
        <end position="17"/>
    </location>
</feature>
<dbReference type="PROSITE" id="PS52012">
    <property type="entry name" value="CFEM"/>
    <property type="match status" value="1"/>
</dbReference>
<keyword evidence="6 11" id="KW-0732">Signal</keyword>
<feature type="disulfide bond" evidence="9">
    <location>
        <begin position="46"/>
        <end position="79"/>
    </location>
</feature>
<dbReference type="Pfam" id="PF05730">
    <property type="entry name" value="CFEM"/>
    <property type="match status" value="1"/>
</dbReference>
<evidence type="ECO:0000259" key="12">
    <source>
        <dbReference type="PROSITE" id="PS52012"/>
    </source>
</evidence>
<keyword evidence="9" id="KW-0349">Heme</keyword>
<keyword evidence="14" id="KW-1185">Reference proteome</keyword>
<gene>
    <name evidence="13" type="ORF">AB675_8189</name>
</gene>
<dbReference type="RefSeq" id="XP_018001180.1">
    <property type="nucleotide sequence ID" value="XM_018148617.1"/>
</dbReference>
<evidence type="ECO:0000256" key="3">
    <source>
        <dbReference type="ARBA" id="ARBA00010031"/>
    </source>
</evidence>
<keyword evidence="7 9" id="KW-1015">Disulfide bond</keyword>
<feature type="region of interest" description="Disordered" evidence="10">
    <location>
        <begin position="87"/>
        <end position="182"/>
    </location>
</feature>
<dbReference type="EMBL" id="LFJN01000010">
    <property type="protein sequence ID" value="KPI41217.1"/>
    <property type="molecule type" value="Genomic_DNA"/>
</dbReference>
<evidence type="ECO:0000313" key="14">
    <source>
        <dbReference type="Proteomes" id="UP000038010"/>
    </source>
</evidence>
<comment type="similarity">
    <text evidence="3">Belongs to the RBT5 family.</text>
</comment>
<feature type="chain" id="PRO_5005873236" description="CFEM domain-containing protein" evidence="11">
    <location>
        <begin position="18"/>
        <end position="182"/>
    </location>
</feature>
<keyword evidence="9" id="KW-0408">Iron</keyword>
<evidence type="ECO:0000256" key="2">
    <source>
        <dbReference type="ARBA" id="ARBA00004613"/>
    </source>
</evidence>
<keyword evidence="5" id="KW-0472">Membrane</keyword>
<dbReference type="VEuPathDB" id="FungiDB:AB675_8189"/>
<evidence type="ECO:0000313" key="13">
    <source>
        <dbReference type="EMBL" id="KPI41217.1"/>
    </source>
</evidence>
<evidence type="ECO:0000256" key="5">
    <source>
        <dbReference type="ARBA" id="ARBA00022622"/>
    </source>
</evidence>
<protein>
    <recommendedName>
        <fullName evidence="12">CFEM domain-containing protein</fullName>
    </recommendedName>
</protein>
<evidence type="ECO:0000256" key="4">
    <source>
        <dbReference type="ARBA" id="ARBA00022525"/>
    </source>
</evidence>